<dbReference type="SUPFAM" id="SSF161098">
    <property type="entry name" value="MetI-like"/>
    <property type="match status" value="1"/>
</dbReference>
<feature type="transmembrane region" description="Helical" evidence="5">
    <location>
        <begin position="134"/>
        <end position="155"/>
    </location>
</feature>
<dbReference type="Pfam" id="PF17555">
    <property type="entry name" value="TssN"/>
    <property type="match status" value="1"/>
</dbReference>
<dbReference type="Proteomes" id="UP000254072">
    <property type="component" value="Unassembled WGS sequence"/>
</dbReference>
<feature type="transmembrane region" description="Helical" evidence="5">
    <location>
        <begin position="105"/>
        <end position="122"/>
    </location>
</feature>
<evidence type="ECO:0000256" key="4">
    <source>
        <dbReference type="ARBA" id="ARBA00023136"/>
    </source>
</evidence>
<evidence type="ECO:0000256" key="1">
    <source>
        <dbReference type="ARBA" id="ARBA00004141"/>
    </source>
</evidence>
<keyword evidence="4 5" id="KW-0472">Membrane</keyword>
<accession>A0A379E113</accession>
<dbReference type="InterPro" id="IPR035906">
    <property type="entry name" value="MetI-like_sf"/>
</dbReference>
<reference evidence="6 7" key="1">
    <citation type="submission" date="2018-06" db="EMBL/GenBank/DDBJ databases">
        <authorList>
            <consortium name="Pathogen Informatics"/>
            <person name="Doyle S."/>
        </authorList>
    </citation>
    <scope>NUCLEOTIDE SEQUENCE [LARGE SCALE GENOMIC DNA]</scope>
    <source>
        <strain evidence="6 7">NCTC11157</strain>
    </source>
</reference>
<proteinExistence type="predicted"/>
<dbReference type="OrthoDB" id="1024052at2"/>
<evidence type="ECO:0000313" key="6">
    <source>
        <dbReference type="EMBL" id="SUB86031.1"/>
    </source>
</evidence>
<sequence length="296" mass="34389">MEVLITYFLKYLLAPFLVAAILLMMNGIKAIKKQLKFKNVIVYILITGLLLGIPGCLSILKDEFVWGGVFIVNVLYLFLGCLFAYTMNNNVARKIGVDGNMVSQVLVMLICGLLGGWIHFLLFEKLGGMPYAPWSMLSVIWYTLPFLTLLSLRAFHKIPPPLYELWSFGQSGFNRNQWDNTDNFQAIPVKVRIKRRQEDEEYASLTVRLQDNISLGDWFNWLVEDQNRRSPMHQIDVNDSSVNAGWIFYTTRWINYPLFIRVLNPEQDRKENAIRKNQIIYIKRIIVEESKAHETD</sequence>
<feature type="transmembrane region" description="Helical" evidence="5">
    <location>
        <begin position="6"/>
        <end position="28"/>
    </location>
</feature>
<evidence type="ECO:0000256" key="3">
    <source>
        <dbReference type="ARBA" id="ARBA00022989"/>
    </source>
</evidence>
<gene>
    <name evidence="6" type="ORF">NCTC11157_01774</name>
</gene>
<keyword evidence="2 5" id="KW-0812">Transmembrane</keyword>
<dbReference type="EMBL" id="UGTL01000001">
    <property type="protein sequence ID" value="SUB86031.1"/>
    <property type="molecule type" value="Genomic_DNA"/>
</dbReference>
<evidence type="ECO:0000313" key="7">
    <source>
        <dbReference type="Proteomes" id="UP000254072"/>
    </source>
</evidence>
<organism evidence="6 7">
    <name type="scientific">Prevotella disiens</name>
    <dbReference type="NCBI Taxonomy" id="28130"/>
    <lineage>
        <taxon>Bacteria</taxon>
        <taxon>Pseudomonadati</taxon>
        <taxon>Bacteroidota</taxon>
        <taxon>Bacteroidia</taxon>
        <taxon>Bacteroidales</taxon>
        <taxon>Prevotellaceae</taxon>
        <taxon>Prevotella</taxon>
    </lineage>
</organism>
<evidence type="ECO:0000256" key="2">
    <source>
        <dbReference type="ARBA" id="ARBA00022692"/>
    </source>
</evidence>
<dbReference type="AlphaFoldDB" id="A0A379E113"/>
<evidence type="ECO:0000256" key="5">
    <source>
        <dbReference type="SAM" id="Phobius"/>
    </source>
</evidence>
<name>A0A379E113_9BACT</name>
<dbReference type="GO" id="GO:0016020">
    <property type="term" value="C:membrane"/>
    <property type="evidence" value="ECO:0007669"/>
    <property type="project" value="UniProtKB-SubCell"/>
</dbReference>
<dbReference type="GeneID" id="91082946"/>
<protein>
    <recommendedName>
        <fullName evidence="8">Transmembrane protein</fullName>
    </recommendedName>
</protein>
<feature type="transmembrane region" description="Helical" evidence="5">
    <location>
        <begin position="66"/>
        <end position="85"/>
    </location>
</feature>
<keyword evidence="3 5" id="KW-1133">Transmembrane helix</keyword>
<comment type="subcellular location">
    <subcellularLocation>
        <location evidence="1">Membrane</location>
        <topology evidence="1">Multi-pass membrane protein</topology>
    </subcellularLocation>
</comment>
<dbReference type="InterPro" id="IPR035177">
    <property type="entry name" value="TssN"/>
</dbReference>
<evidence type="ECO:0008006" key="8">
    <source>
        <dbReference type="Google" id="ProtNLM"/>
    </source>
</evidence>
<feature type="transmembrane region" description="Helical" evidence="5">
    <location>
        <begin position="40"/>
        <end position="60"/>
    </location>
</feature>
<dbReference type="RefSeq" id="WP_004358138.1">
    <property type="nucleotide sequence ID" value="NZ_UGTL01000001.1"/>
</dbReference>